<dbReference type="AlphaFoldDB" id="A0A9D2MUN9"/>
<proteinExistence type="inferred from homology"/>
<comment type="similarity">
    <text evidence="1 4">Belongs to the glycosyl hydrolase 43 family.</text>
</comment>
<evidence type="ECO:0000256" key="2">
    <source>
        <dbReference type="ARBA" id="ARBA00022801"/>
    </source>
</evidence>
<dbReference type="Proteomes" id="UP000886883">
    <property type="component" value="Unassembled WGS sequence"/>
</dbReference>
<dbReference type="PANTHER" id="PTHR22925">
    <property type="entry name" value="GLYCOSYL HYDROLASE 43 FAMILY MEMBER"/>
    <property type="match status" value="1"/>
</dbReference>
<dbReference type="Pfam" id="PF04616">
    <property type="entry name" value="Glyco_hydro_43"/>
    <property type="match status" value="1"/>
</dbReference>
<evidence type="ECO:0000313" key="5">
    <source>
        <dbReference type="EMBL" id="HJB91975.1"/>
    </source>
</evidence>
<dbReference type="SUPFAM" id="SSF75005">
    <property type="entry name" value="Arabinanase/levansucrase/invertase"/>
    <property type="match status" value="1"/>
</dbReference>
<organism evidence="5 6">
    <name type="scientific">Candidatus Eisenbergiella merdigallinarum</name>
    <dbReference type="NCBI Taxonomy" id="2838552"/>
    <lineage>
        <taxon>Bacteria</taxon>
        <taxon>Bacillati</taxon>
        <taxon>Bacillota</taxon>
        <taxon>Clostridia</taxon>
        <taxon>Lachnospirales</taxon>
        <taxon>Lachnospiraceae</taxon>
        <taxon>Eisenbergiella</taxon>
    </lineage>
</organism>
<evidence type="ECO:0000313" key="6">
    <source>
        <dbReference type="Proteomes" id="UP000886883"/>
    </source>
</evidence>
<sequence>MIINGTTDEYVQWHDTDGNIINASDGGIIYAEGKYHWYGQALRPLPFAGDGKGGQTTTTGVVMYESEDLYHWKAEGVILACSPDPASPLYGPMRFERPKIVYNRSTGQYVLWCHYVKHPGDHGFTEGTAEAGVAVCDRVNGSYTWLGTARPIDERGLVRDCTVFQDEDGSAWFVYDRQVGEDRCLHIVRLSDDYISFTGQYRRIDAAFWREAAALVKHDGWYYMITSDLTSWAANQAKYFRTRELMGEWEDMGDPCIGDETHTTFQSQSTFIFRVQGKDDLYIHMAERHNTENFERCSYIWLPIDFHPDHTLSLRYRERFAIT</sequence>
<dbReference type="EMBL" id="DWXE01000040">
    <property type="protein sequence ID" value="HJB91975.1"/>
    <property type="molecule type" value="Genomic_DNA"/>
</dbReference>
<dbReference type="Gene3D" id="2.115.10.20">
    <property type="entry name" value="Glycosyl hydrolase domain, family 43"/>
    <property type="match status" value="1"/>
</dbReference>
<dbReference type="InterPro" id="IPR006710">
    <property type="entry name" value="Glyco_hydro_43"/>
</dbReference>
<dbReference type="InterPro" id="IPR023296">
    <property type="entry name" value="Glyco_hydro_beta-prop_sf"/>
</dbReference>
<accession>A0A9D2MUN9</accession>
<name>A0A9D2MUN9_9FIRM</name>
<dbReference type="GO" id="GO:0005975">
    <property type="term" value="P:carbohydrate metabolic process"/>
    <property type="evidence" value="ECO:0007669"/>
    <property type="project" value="InterPro"/>
</dbReference>
<keyword evidence="3 4" id="KW-0326">Glycosidase</keyword>
<gene>
    <name evidence="5" type="ORF">H9763_11005</name>
</gene>
<protein>
    <submittedName>
        <fullName evidence="5">Family 43 glycosylhydrolase</fullName>
    </submittedName>
</protein>
<reference evidence="5" key="2">
    <citation type="submission" date="2021-04" db="EMBL/GenBank/DDBJ databases">
        <authorList>
            <person name="Gilroy R."/>
        </authorList>
    </citation>
    <scope>NUCLEOTIDE SEQUENCE</scope>
    <source>
        <strain evidence="5">USAMLcec3-2134</strain>
    </source>
</reference>
<evidence type="ECO:0000256" key="3">
    <source>
        <dbReference type="ARBA" id="ARBA00023295"/>
    </source>
</evidence>
<reference evidence="5" key="1">
    <citation type="journal article" date="2021" name="PeerJ">
        <title>Extensive microbial diversity within the chicken gut microbiome revealed by metagenomics and culture.</title>
        <authorList>
            <person name="Gilroy R."/>
            <person name="Ravi A."/>
            <person name="Getino M."/>
            <person name="Pursley I."/>
            <person name="Horton D.L."/>
            <person name="Alikhan N.F."/>
            <person name="Baker D."/>
            <person name="Gharbi K."/>
            <person name="Hall N."/>
            <person name="Watson M."/>
            <person name="Adriaenssens E.M."/>
            <person name="Foster-Nyarko E."/>
            <person name="Jarju S."/>
            <person name="Secka A."/>
            <person name="Antonio M."/>
            <person name="Oren A."/>
            <person name="Chaudhuri R.R."/>
            <person name="La Ragione R."/>
            <person name="Hildebrand F."/>
            <person name="Pallen M.J."/>
        </authorList>
    </citation>
    <scope>NUCLEOTIDE SEQUENCE</scope>
    <source>
        <strain evidence="5">USAMLcec3-2134</strain>
    </source>
</reference>
<dbReference type="GO" id="GO:0004553">
    <property type="term" value="F:hydrolase activity, hydrolyzing O-glycosyl compounds"/>
    <property type="evidence" value="ECO:0007669"/>
    <property type="project" value="InterPro"/>
</dbReference>
<evidence type="ECO:0000256" key="4">
    <source>
        <dbReference type="RuleBase" id="RU361187"/>
    </source>
</evidence>
<keyword evidence="2 4" id="KW-0378">Hydrolase</keyword>
<comment type="caution">
    <text evidence="5">The sequence shown here is derived from an EMBL/GenBank/DDBJ whole genome shotgun (WGS) entry which is preliminary data.</text>
</comment>
<evidence type="ECO:0000256" key="1">
    <source>
        <dbReference type="ARBA" id="ARBA00009865"/>
    </source>
</evidence>
<dbReference type="PANTHER" id="PTHR22925:SF3">
    <property type="entry name" value="GLYCOSYL HYDROLASE FAMILY PROTEIN 43"/>
    <property type="match status" value="1"/>
</dbReference>